<feature type="compositionally biased region" description="Polar residues" evidence="1">
    <location>
        <begin position="215"/>
        <end position="228"/>
    </location>
</feature>
<evidence type="ECO:0000259" key="3">
    <source>
        <dbReference type="Pfam" id="PF10988"/>
    </source>
</evidence>
<keyword evidence="5" id="KW-1185">Reference proteome</keyword>
<gene>
    <name evidence="4" type="ORF">SAMN04488090_2375</name>
</gene>
<feature type="region of interest" description="Disordered" evidence="1">
    <location>
        <begin position="204"/>
        <end position="228"/>
    </location>
</feature>
<evidence type="ECO:0000256" key="2">
    <source>
        <dbReference type="SAM" id="SignalP"/>
    </source>
</evidence>
<protein>
    <submittedName>
        <fullName evidence="4">Putative auto-transporter adhesin, head GIN domain</fullName>
    </submittedName>
</protein>
<organism evidence="4 5">
    <name type="scientific">Siphonobacter aquaeclarae</name>
    <dbReference type="NCBI Taxonomy" id="563176"/>
    <lineage>
        <taxon>Bacteria</taxon>
        <taxon>Pseudomonadati</taxon>
        <taxon>Bacteroidota</taxon>
        <taxon>Cytophagia</taxon>
        <taxon>Cytophagales</taxon>
        <taxon>Cytophagaceae</taxon>
        <taxon>Siphonobacter</taxon>
    </lineage>
</organism>
<name>A0A1G9PY23_9BACT</name>
<evidence type="ECO:0000313" key="4">
    <source>
        <dbReference type="EMBL" id="SDM03644.1"/>
    </source>
</evidence>
<evidence type="ECO:0000313" key="5">
    <source>
        <dbReference type="Proteomes" id="UP000198901"/>
    </source>
</evidence>
<dbReference type="RefSeq" id="WP_093202110.1">
    <property type="nucleotide sequence ID" value="NZ_FNGS01000004.1"/>
</dbReference>
<feature type="signal peptide" evidence="2">
    <location>
        <begin position="1"/>
        <end position="19"/>
    </location>
</feature>
<dbReference type="STRING" id="563176.SAMN04488090_2375"/>
<dbReference type="OrthoDB" id="980382at2"/>
<evidence type="ECO:0000256" key="1">
    <source>
        <dbReference type="SAM" id="MobiDB-lite"/>
    </source>
</evidence>
<keyword evidence="2" id="KW-0732">Signal</keyword>
<dbReference type="Pfam" id="PF10988">
    <property type="entry name" value="DUF2807"/>
    <property type="match status" value="1"/>
</dbReference>
<dbReference type="Gene3D" id="2.160.20.120">
    <property type="match status" value="1"/>
</dbReference>
<reference evidence="4 5" key="1">
    <citation type="submission" date="2016-10" db="EMBL/GenBank/DDBJ databases">
        <authorList>
            <person name="de Groot N.N."/>
        </authorList>
    </citation>
    <scope>NUCLEOTIDE SEQUENCE [LARGE SCALE GENOMIC DNA]</scope>
    <source>
        <strain evidence="4 5">DSM 21668</strain>
    </source>
</reference>
<dbReference type="EMBL" id="FNGS01000004">
    <property type="protein sequence ID" value="SDM03644.1"/>
    <property type="molecule type" value="Genomic_DNA"/>
</dbReference>
<sequence>MKHFTFLLVLLGCSTTLFAQETRTFSLKNFDRFQLSSAFVVDVRPGDFSVKAEGEAKDLDDLVAEVRNGELDIHFKEKDKGWWKNNRRERVTITLRMPALKGIQLSGATKSDIAGFSSDKLDIRISGASNAKIDVKAKQVALDLSGASSINLTGSAGEIKGSVSGATSFQGGDFAVDRAVIDASGASSAHVNVKESLSAQASGASKIRYRGHPSVQANTSGASSVRSE</sequence>
<feature type="domain" description="Putative auto-transporter adhesin head GIN" evidence="3">
    <location>
        <begin position="29"/>
        <end position="213"/>
    </location>
</feature>
<accession>A0A1G9PY23</accession>
<dbReference type="InterPro" id="IPR021255">
    <property type="entry name" value="DUF2807"/>
</dbReference>
<dbReference type="Proteomes" id="UP000198901">
    <property type="component" value="Unassembled WGS sequence"/>
</dbReference>
<feature type="chain" id="PRO_5011478557" evidence="2">
    <location>
        <begin position="20"/>
        <end position="228"/>
    </location>
</feature>
<proteinExistence type="predicted"/>
<dbReference type="AlphaFoldDB" id="A0A1G9PY23"/>